<sequence length="98" mass="11000">MANLNIEVTYFEKGGPQNTEKALEIAKKYADQFGIKDIIIASTTGTTAEKSINIFNPTDYNLVVVTHSYYFAGINKKQEFPEDKITTLKNKGLKFFIG</sequence>
<feature type="non-terminal residue" evidence="1">
    <location>
        <position position="98"/>
    </location>
</feature>
<gene>
    <name evidence="1" type="ORF">S03H2_12239</name>
</gene>
<evidence type="ECO:0008006" key="2">
    <source>
        <dbReference type="Google" id="ProtNLM"/>
    </source>
</evidence>
<dbReference type="Gene3D" id="3.40.1380.20">
    <property type="entry name" value="Pyruvate kinase, C-terminal domain"/>
    <property type="match status" value="1"/>
</dbReference>
<dbReference type="InterPro" id="IPR036918">
    <property type="entry name" value="Pyrv_Knase_C_sf"/>
</dbReference>
<reference evidence="1" key="1">
    <citation type="journal article" date="2014" name="Front. Microbiol.">
        <title>High frequency of phylogenetically diverse reductive dehalogenase-homologous genes in deep subseafloor sedimentary metagenomes.</title>
        <authorList>
            <person name="Kawai M."/>
            <person name="Futagami T."/>
            <person name="Toyoda A."/>
            <person name="Takaki Y."/>
            <person name="Nishi S."/>
            <person name="Hori S."/>
            <person name="Arai W."/>
            <person name="Tsubouchi T."/>
            <person name="Morono Y."/>
            <person name="Uchiyama I."/>
            <person name="Ito T."/>
            <person name="Fujiyama A."/>
            <person name="Inagaki F."/>
            <person name="Takami H."/>
        </authorList>
    </citation>
    <scope>NUCLEOTIDE SEQUENCE</scope>
    <source>
        <strain evidence="1">Expedition CK06-06</strain>
    </source>
</reference>
<organism evidence="1">
    <name type="scientific">marine sediment metagenome</name>
    <dbReference type="NCBI Taxonomy" id="412755"/>
    <lineage>
        <taxon>unclassified sequences</taxon>
        <taxon>metagenomes</taxon>
        <taxon>ecological metagenomes</taxon>
    </lineage>
</organism>
<evidence type="ECO:0000313" key="1">
    <source>
        <dbReference type="EMBL" id="GAH46192.1"/>
    </source>
</evidence>
<dbReference type="EMBL" id="BARU01006232">
    <property type="protein sequence ID" value="GAH46192.1"/>
    <property type="molecule type" value="Genomic_DNA"/>
</dbReference>
<accession>X1FMJ1</accession>
<dbReference type="SUPFAM" id="SSF52935">
    <property type="entry name" value="PK C-terminal domain-like"/>
    <property type="match status" value="1"/>
</dbReference>
<protein>
    <recommendedName>
        <fullName evidence="2">Pyruvate kinase C-terminal domain-containing protein</fullName>
    </recommendedName>
</protein>
<name>X1FMJ1_9ZZZZ</name>
<dbReference type="AlphaFoldDB" id="X1FMJ1"/>
<proteinExistence type="predicted"/>
<comment type="caution">
    <text evidence="1">The sequence shown here is derived from an EMBL/GenBank/DDBJ whole genome shotgun (WGS) entry which is preliminary data.</text>
</comment>